<dbReference type="GO" id="GO:0008757">
    <property type="term" value="F:S-adenosylmethionine-dependent methyltransferase activity"/>
    <property type="evidence" value="ECO:0007669"/>
    <property type="project" value="InterPro"/>
</dbReference>
<dbReference type="CDD" id="cd02440">
    <property type="entry name" value="AdoMet_MTases"/>
    <property type="match status" value="1"/>
</dbReference>
<dbReference type="PANTHER" id="PTHR43861">
    <property type="entry name" value="TRANS-ACONITATE 2-METHYLTRANSFERASE-RELATED"/>
    <property type="match status" value="1"/>
</dbReference>
<dbReference type="STRING" id="1076935.U4KWQ8"/>
<reference evidence="2 3" key="1">
    <citation type="journal article" date="2013" name="PLoS Genet.">
        <title>The genome and development-dependent transcriptomes of Pyronema confluens: a window into fungal evolution.</title>
        <authorList>
            <person name="Traeger S."/>
            <person name="Altegoer F."/>
            <person name="Freitag M."/>
            <person name="Gabaldon T."/>
            <person name="Kempken F."/>
            <person name="Kumar A."/>
            <person name="Marcet-Houben M."/>
            <person name="Poggeler S."/>
            <person name="Stajich J.E."/>
            <person name="Nowrousian M."/>
        </authorList>
    </citation>
    <scope>NUCLEOTIDE SEQUENCE [LARGE SCALE GENOMIC DNA]</scope>
    <source>
        <strain evidence="3">CBS 100304</strain>
        <tissue evidence="2">Vegetative mycelium</tissue>
    </source>
</reference>
<evidence type="ECO:0000313" key="3">
    <source>
        <dbReference type="Proteomes" id="UP000018144"/>
    </source>
</evidence>
<dbReference type="OrthoDB" id="66144at2759"/>
<keyword evidence="2" id="KW-0808">Transferase</keyword>
<dbReference type="SUPFAM" id="SSF53335">
    <property type="entry name" value="S-adenosyl-L-methionine-dependent methyltransferases"/>
    <property type="match status" value="1"/>
</dbReference>
<dbReference type="EMBL" id="HF935277">
    <property type="protein sequence ID" value="CCX05952.1"/>
    <property type="molecule type" value="Genomic_DNA"/>
</dbReference>
<gene>
    <name evidence="2" type="ORF">PCON_05539</name>
</gene>
<keyword evidence="3" id="KW-1185">Reference proteome</keyword>
<dbReference type="InterPro" id="IPR013216">
    <property type="entry name" value="Methyltransf_11"/>
</dbReference>
<name>U4KWQ8_PYROM</name>
<dbReference type="OMA" id="PLDPWYF"/>
<sequence length="265" mass="28990">MANVDNWDPKAYTTVASFVPKLATRVVSLLDLQPNDNLLDLGCGSGELTSSLSPLCSSITAIDSSPSMISACPSLPNTTFLVSSALSLSSDISQFSKIFSSAALHWILRTTPEARAQFFSSIYSLLSPGGSFVSEAGAHGNIAEIHAAIIAVLTHRGVPIEKARDSCPWWFGSEGEYRGLLEAAGFKVEVMETELRQTRLTEDAEGGIRGWVRLFAADMLTCLEEGEREEAVREVEEILKSVTVRETGGRWVNYVRIRFVARRER</sequence>
<dbReference type="AlphaFoldDB" id="U4KWQ8"/>
<dbReference type="PANTHER" id="PTHR43861:SF1">
    <property type="entry name" value="TRANS-ACONITATE 2-METHYLTRANSFERASE"/>
    <property type="match status" value="1"/>
</dbReference>
<keyword evidence="2" id="KW-0489">Methyltransferase</keyword>
<dbReference type="Pfam" id="PF08241">
    <property type="entry name" value="Methyltransf_11"/>
    <property type="match status" value="1"/>
</dbReference>
<dbReference type="Gene3D" id="3.40.50.150">
    <property type="entry name" value="Vaccinia Virus protein VP39"/>
    <property type="match status" value="1"/>
</dbReference>
<organism evidence="2 3">
    <name type="scientific">Pyronema omphalodes (strain CBS 100304)</name>
    <name type="common">Pyronema confluens</name>
    <dbReference type="NCBI Taxonomy" id="1076935"/>
    <lineage>
        <taxon>Eukaryota</taxon>
        <taxon>Fungi</taxon>
        <taxon>Dikarya</taxon>
        <taxon>Ascomycota</taxon>
        <taxon>Pezizomycotina</taxon>
        <taxon>Pezizomycetes</taxon>
        <taxon>Pezizales</taxon>
        <taxon>Pyronemataceae</taxon>
        <taxon>Pyronema</taxon>
    </lineage>
</organism>
<dbReference type="GO" id="GO:0032259">
    <property type="term" value="P:methylation"/>
    <property type="evidence" value="ECO:0007669"/>
    <property type="project" value="UniProtKB-KW"/>
</dbReference>
<evidence type="ECO:0000259" key="1">
    <source>
        <dbReference type="Pfam" id="PF08241"/>
    </source>
</evidence>
<protein>
    <submittedName>
        <fullName evidence="2">Similar to Uncharacterized methyltransferase C70.08c acc. no. O74529</fullName>
    </submittedName>
</protein>
<feature type="domain" description="Methyltransferase type 11" evidence="1">
    <location>
        <begin position="39"/>
        <end position="133"/>
    </location>
</feature>
<evidence type="ECO:0000313" key="2">
    <source>
        <dbReference type="EMBL" id="CCX05952.1"/>
    </source>
</evidence>
<dbReference type="Proteomes" id="UP000018144">
    <property type="component" value="Unassembled WGS sequence"/>
</dbReference>
<accession>U4KWQ8</accession>
<dbReference type="eggNOG" id="ENOG502RZE7">
    <property type="taxonomic scope" value="Eukaryota"/>
</dbReference>
<dbReference type="InterPro" id="IPR029063">
    <property type="entry name" value="SAM-dependent_MTases_sf"/>
</dbReference>
<proteinExistence type="predicted"/>